<accession>A0A6C2UBL1</accession>
<name>A0A6C2UBL1_PONDE</name>
<evidence type="ECO:0000256" key="6">
    <source>
        <dbReference type="ARBA" id="ARBA00023295"/>
    </source>
</evidence>
<feature type="domain" description="GLAA-B beta-barrel" evidence="8">
    <location>
        <begin position="135"/>
        <end position="231"/>
    </location>
</feature>
<dbReference type="InterPro" id="IPR011050">
    <property type="entry name" value="Pectin_lyase_fold/virulence"/>
</dbReference>
<evidence type="ECO:0000256" key="7">
    <source>
        <dbReference type="SAM" id="SignalP"/>
    </source>
</evidence>
<protein>
    <submittedName>
        <fullName evidence="10">Alpha-1,3-galactosidase B</fullName>
    </submittedName>
</protein>
<dbReference type="InterPro" id="IPR012334">
    <property type="entry name" value="Pectin_lyas_fold"/>
</dbReference>
<dbReference type="AlphaFoldDB" id="A0A6C2UBL1"/>
<evidence type="ECO:0000259" key="8">
    <source>
        <dbReference type="Pfam" id="PF23763"/>
    </source>
</evidence>
<keyword evidence="4" id="KW-0677">Repeat</keyword>
<proteinExistence type="predicted"/>
<dbReference type="InterPro" id="IPR006626">
    <property type="entry name" value="PbH1"/>
</dbReference>
<dbReference type="RefSeq" id="WP_136082910.1">
    <property type="nucleotide sequence ID" value="NZ_CAAHFG010000004.1"/>
</dbReference>
<evidence type="ECO:0000256" key="3">
    <source>
        <dbReference type="ARBA" id="ARBA00022729"/>
    </source>
</evidence>
<evidence type="ECO:0000313" key="11">
    <source>
        <dbReference type="Proteomes" id="UP000366872"/>
    </source>
</evidence>
<evidence type="ECO:0000256" key="2">
    <source>
        <dbReference type="ARBA" id="ARBA00001271"/>
    </source>
</evidence>
<feature type="chain" id="PRO_5025523002" evidence="7">
    <location>
        <begin position="23"/>
        <end position="598"/>
    </location>
</feature>
<comment type="catalytic activity">
    <reaction evidence="2">
        <text>Hydrolysis of terminal, non-reducing branched (1-&gt;3)-alpha-D-galactosidic residues, producing free D-galactose.</text>
        <dbReference type="EC" id="3.2.1.n1"/>
    </reaction>
</comment>
<dbReference type="Pfam" id="PF23763">
    <property type="entry name" value="Beta-barrel_GLAA-B_I"/>
    <property type="match status" value="1"/>
</dbReference>
<dbReference type="GO" id="GO:0004557">
    <property type="term" value="F:alpha-galactosidase activity"/>
    <property type="evidence" value="ECO:0007669"/>
    <property type="project" value="UniProtKB-EC"/>
</dbReference>
<reference evidence="10 11" key="1">
    <citation type="submission" date="2019-04" db="EMBL/GenBank/DDBJ databases">
        <authorList>
            <person name="Van Vliet M D."/>
        </authorList>
    </citation>
    <scope>NUCLEOTIDE SEQUENCE [LARGE SCALE GENOMIC DNA]</scope>
    <source>
        <strain evidence="10 11">F1</strain>
    </source>
</reference>
<comment type="catalytic activity">
    <reaction evidence="1">
        <text>Hydrolysis of terminal, non-reducing alpha-D-galactose residues in alpha-D-galactosides, including galactose oligosaccharides, galactomannans and galactolipids.</text>
        <dbReference type="EC" id="3.2.1.22"/>
    </reaction>
</comment>
<dbReference type="Pfam" id="PF23764">
    <property type="entry name" value="Beta-barrel_GLAA-B_II"/>
    <property type="match status" value="1"/>
</dbReference>
<dbReference type="Proteomes" id="UP000366872">
    <property type="component" value="Unassembled WGS sequence"/>
</dbReference>
<evidence type="ECO:0000256" key="5">
    <source>
        <dbReference type="ARBA" id="ARBA00022801"/>
    </source>
</evidence>
<keyword evidence="6" id="KW-0326">Glycosidase</keyword>
<sequence>MKKDLSLVWIVVAMLAPLAASALQVVEIKPGEGDMTPVVREAIEQATDAEVKLVFAKGKYFFRPDHTKQKYCTITNHDNGLKNIAFLFDGFKSVEIEGHGSEFIFHGQMLPFLFENCGKVTAKNMVIDWDIPFCFQGEVVAVNEAEGWRDIKPATQGFNWSVKNGHLVYPDIDGFSYASVGSTLAFDPETKEVSHGAWDFTSQPTEVEERGDGILRFHEKLKHWPKVGQILNSKGKMNRYAPAFHGKSSSNLTFDGIVIHHCLGMGFLLERCDTATLSNGGIHVREGSDRVVSIIADGTHFANCKGDILVENMRFKGMLDDSTNVHGTYVAVDGVLDEKTVRIQLMHFQQLGFEFAGVGDEIWFIHQPNPTRGAVNTVEGVKVVNDRFIELTFKNPVPENLVKGDVLENKTWNPKFTMRGNSFEKHRARNVVIKTPLPIVIEDNDFSSHMSAVFLRGETFYWFESGNVEDVLIANNRFKDCASSGMEHAVVLVTPRLGKTFDATVPFDKNIRVINNTIETFDNRILWADRVDGLLFKDNTIKQTRSYDPQWKDAHLFDFTHCRNVRLIGNTYIGDHHKTVLADEASKKTLKIKGNKGF</sequence>
<organism evidence="10 11">
    <name type="scientific">Pontiella desulfatans</name>
    <dbReference type="NCBI Taxonomy" id="2750659"/>
    <lineage>
        <taxon>Bacteria</taxon>
        <taxon>Pseudomonadati</taxon>
        <taxon>Kiritimatiellota</taxon>
        <taxon>Kiritimatiellia</taxon>
        <taxon>Kiritimatiellales</taxon>
        <taxon>Pontiellaceae</taxon>
        <taxon>Pontiella</taxon>
    </lineage>
</organism>
<evidence type="ECO:0000259" key="9">
    <source>
        <dbReference type="Pfam" id="PF23764"/>
    </source>
</evidence>
<keyword evidence="3 7" id="KW-0732">Signal</keyword>
<evidence type="ECO:0000313" key="10">
    <source>
        <dbReference type="EMBL" id="VGO17435.1"/>
    </source>
</evidence>
<dbReference type="InterPro" id="IPR057275">
    <property type="entry name" value="Beta-barrel_GLAA-B_I"/>
</dbReference>
<evidence type="ECO:0000256" key="4">
    <source>
        <dbReference type="ARBA" id="ARBA00022737"/>
    </source>
</evidence>
<dbReference type="EMBL" id="CAAHFG010000004">
    <property type="protein sequence ID" value="VGO17435.1"/>
    <property type="molecule type" value="Genomic_DNA"/>
</dbReference>
<dbReference type="SMART" id="SM00710">
    <property type="entry name" value="PbH1"/>
    <property type="match status" value="5"/>
</dbReference>
<keyword evidence="11" id="KW-1185">Reference proteome</keyword>
<dbReference type="Gene3D" id="2.160.20.10">
    <property type="entry name" value="Single-stranded right-handed beta-helix, Pectin lyase-like"/>
    <property type="match status" value="1"/>
</dbReference>
<feature type="signal peptide" evidence="7">
    <location>
        <begin position="1"/>
        <end position="22"/>
    </location>
</feature>
<evidence type="ECO:0000256" key="1">
    <source>
        <dbReference type="ARBA" id="ARBA00001255"/>
    </source>
</evidence>
<keyword evidence="5" id="KW-0378">Hydrolase</keyword>
<dbReference type="SUPFAM" id="SSF51126">
    <property type="entry name" value="Pectin lyase-like"/>
    <property type="match status" value="1"/>
</dbReference>
<gene>
    <name evidence="10" type="primary">glaB_3</name>
    <name evidence="10" type="ORF">PDESU_06031</name>
</gene>
<feature type="domain" description="GLAA-B beta-barrel" evidence="9">
    <location>
        <begin position="340"/>
        <end position="407"/>
    </location>
</feature>
<dbReference type="InterPro" id="IPR056441">
    <property type="entry name" value="Beta-barrel_GLAA-B_II"/>
</dbReference>